<accession>A0A1E3IDR1</accession>
<dbReference type="GeneID" id="91086816"/>
<organism evidence="2 3">
    <name type="scientific">Cryptococcus depauperatus CBS 7841</name>
    <dbReference type="NCBI Taxonomy" id="1295531"/>
    <lineage>
        <taxon>Eukaryota</taxon>
        <taxon>Fungi</taxon>
        <taxon>Dikarya</taxon>
        <taxon>Basidiomycota</taxon>
        <taxon>Agaricomycotina</taxon>
        <taxon>Tremellomycetes</taxon>
        <taxon>Tremellales</taxon>
        <taxon>Cryptococcaceae</taxon>
        <taxon>Cryptococcus</taxon>
    </lineage>
</organism>
<dbReference type="EMBL" id="CP143786">
    <property type="protein sequence ID" value="WVN87425.1"/>
    <property type="molecule type" value="Genomic_DNA"/>
</dbReference>
<evidence type="ECO:0000313" key="3">
    <source>
        <dbReference type="Proteomes" id="UP000094043"/>
    </source>
</evidence>
<feature type="compositionally biased region" description="Basic residues" evidence="1">
    <location>
        <begin position="375"/>
        <end position="386"/>
    </location>
</feature>
<sequence>MNRPVWVCPPFPARGDGRHQPHHSMVHPPPHFRIIHHPPAHPQQLRYPHPHYPPSSSANVFEDHEKTCVDGKRNSLSNVSDKRDMNNNRARSRSVLSTASKDDSSFHDEVGMGSSTFMFFPNPNQPPIQLKAARKSGLLPAPPGSVLEVNNLLLLHPPTDVQRGFGGHTSKYEMYTCRVCSKTYDGKNARSVARRHLQDKHGVPLSVQARRSRWDTTVSSRPKCKKDVESNSSEVDQDWAVKNRQQGRVEKTYASFLEQFGPNGLATPGGIRLIAPKFRKQTAGVFFDTAKYLNGDYGNVIIPDDILGSIESIRGGENVVQENDDRVSEENHQKDVEREAPADSSLVDHRNRSHSPTPPHTLMSSLAVSPPSPPRHTRHPSYHHHLQTQQLERLRQQHVVLPYHFSHLPPIERARMANHYSVNQNHKQTQPLANTLSPLQIKEEIPDVDGKVSRDTLESPSYDISPKLEPENDIAPIGVEEISDHSREDKENTDSEIEDAAESLLNLHSTPVRGSDDDENKPIFKTSRPTVKPTRAHDLSTRLMDAPPDVSSASLPPPGPRRTIQPFKDPRPEVTRSLSLDQRMTLDDPFTFKATPNRTIAGQSASRGSRTGQRVMIPSPSPLSSTRRKRKALPSSPFSGPPEPLDRSRPTLRPLSTNFGLPFHGAATPVRSALAPHIPSSLTKGWLLSSPSTGDTAASLGLVPTHLAPVTPGLRGIIGTDTPERFGLLYDSGMFRKEHDRKRVKGKENMSTGKR</sequence>
<evidence type="ECO:0000256" key="1">
    <source>
        <dbReference type="SAM" id="MobiDB-lite"/>
    </source>
</evidence>
<reference evidence="2" key="2">
    <citation type="journal article" date="2022" name="Elife">
        <title>Obligate sexual reproduction of a homothallic fungus closely related to the Cryptococcus pathogenic species complex.</title>
        <authorList>
            <person name="Passer A.R."/>
            <person name="Clancey S.A."/>
            <person name="Shea T."/>
            <person name="David-Palma M."/>
            <person name="Averette A.F."/>
            <person name="Boekhout T."/>
            <person name="Porcel B.M."/>
            <person name="Nowrousian M."/>
            <person name="Cuomo C.A."/>
            <person name="Sun S."/>
            <person name="Heitman J."/>
            <person name="Coelho M.A."/>
        </authorList>
    </citation>
    <scope>NUCLEOTIDE SEQUENCE</scope>
    <source>
        <strain evidence="2">CBS 7841</strain>
    </source>
</reference>
<dbReference type="OrthoDB" id="2333993at2759"/>
<feature type="region of interest" description="Disordered" evidence="1">
    <location>
        <begin position="451"/>
        <end position="471"/>
    </location>
</feature>
<proteinExistence type="predicted"/>
<feature type="region of interest" description="Disordered" evidence="1">
    <location>
        <begin position="508"/>
        <end position="657"/>
    </location>
</feature>
<protein>
    <submittedName>
        <fullName evidence="2">Uncharacterized protein</fullName>
    </submittedName>
</protein>
<feature type="compositionally biased region" description="Basic and acidic residues" evidence="1">
    <location>
        <begin position="323"/>
        <end position="350"/>
    </location>
</feature>
<dbReference type="KEGG" id="cdep:91086816"/>
<dbReference type="Proteomes" id="UP000094043">
    <property type="component" value="Chromosome 3"/>
</dbReference>
<name>A0A1E3IDR1_9TREE</name>
<gene>
    <name evidence="2" type="ORF">L203_102605</name>
</gene>
<reference evidence="2" key="1">
    <citation type="submission" date="2016-06" db="EMBL/GenBank/DDBJ databases">
        <authorList>
            <person name="Cuomo C."/>
            <person name="Litvintseva A."/>
            <person name="Heitman J."/>
            <person name="Chen Y."/>
            <person name="Sun S."/>
            <person name="Springer D."/>
            <person name="Dromer F."/>
            <person name="Young S."/>
            <person name="Zeng Q."/>
            <person name="Chapman S."/>
            <person name="Gujja S."/>
            <person name="Saif S."/>
            <person name="Birren B."/>
        </authorList>
    </citation>
    <scope>NUCLEOTIDE SEQUENCE</scope>
    <source>
        <strain evidence="2">CBS 7841</strain>
    </source>
</reference>
<reference evidence="2" key="3">
    <citation type="submission" date="2024-01" db="EMBL/GenBank/DDBJ databases">
        <authorList>
            <person name="Coelho M.A."/>
            <person name="David-Palma M."/>
            <person name="Shea T."/>
            <person name="Sun S."/>
            <person name="Cuomo C.A."/>
            <person name="Heitman J."/>
        </authorList>
    </citation>
    <scope>NUCLEOTIDE SEQUENCE</scope>
    <source>
        <strain evidence="2">CBS 7841</strain>
    </source>
</reference>
<feature type="region of interest" description="Disordered" evidence="1">
    <location>
        <begin position="317"/>
        <end position="390"/>
    </location>
</feature>
<dbReference type="AlphaFoldDB" id="A0A1E3IDR1"/>
<feature type="compositionally biased region" description="Polar residues" evidence="1">
    <location>
        <begin position="594"/>
        <end position="612"/>
    </location>
</feature>
<dbReference type="RefSeq" id="XP_066068125.1">
    <property type="nucleotide sequence ID" value="XM_066212028.1"/>
</dbReference>
<keyword evidence="3" id="KW-1185">Reference proteome</keyword>
<dbReference type="VEuPathDB" id="FungiDB:L203_03971"/>
<evidence type="ECO:0000313" key="2">
    <source>
        <dbReference type="EMBL" id="WVN87425.1"/>
    </source>
</evidence>
<feature type="region of interest" description="Disordered" evidence="1">
    <location>
        <begin position="36"/>
        <end position="108"/>
    </location>
</feature>
<feature type="compositionally biased region" description="Basic and acidic residues" evidence="1">
    <location>
        <begin position="61"/>
        <end position="73"/>
    </location>
</feature>